<reference evidence="9 10" key="1">
    <citation type="submission" date="2019-02" db="EMBL/GenBank/DDBJ databases">
        <title>Draft genome sequences of novel Actinobacteria.</title>
        <authorList>
            <person name="Sahin N."/>
            <person name="Ay H."/>
            <person name="Saygin H."/>
        </authorList>
    </citation>
    <scope>NUCLEOTIDE SEQUENCE [LARGE SCALE GENOMIC DNA]</scope>
    <source>
        <strain evidence="9 10">8K307</strain>
    </source>
</reference>
<evidence type="ECO:0000256" key="3">
    <source>
        <dbReference type="ARBA" id="ARBA00022475"/>
    </source>
</evidence>
<keyword evidence="4 7" id="KW-0812">Transmembrane</keyword>
<keyword evidence="6 7" id="KW-0472">Membrane</keyword>
<evidence type="ECO:0000313" key="9">
    <source>
        <dbReference type="EMBL" id="TDD64946.1"/>
    </source>
</evidence>
<dbReference type="SUPFAM" id="SSF161098">
    <property type="entry name" value="MetI-like"/>
    <property type="match status" value="1"/>
</dbReference>
<dbReference type="PANTHER" id="PTHR30193:SF37">
    <property type="entry name" value="INNER MEMBRANE ABC TRANSPORTER PERMEASE PROTEIN YCJO"/>
    <property type="match status" value="1"/>
</dbReference>
<keyword evidence="5 7" id="KW-1133">Transmembrane helix</keyword>
<evidence type="ECO:0000313" key="10">
    <source>
        <dbReference type="Proteomes" id="UP000295217"/>
    </source>
</evidence>
<dbReference type="Proteomes" id="UP000295217">
    <property type="component" value="Unassembled WGS sequence"/>
</dbReference>
<protein>
    <submittedName>
        <fullName evidence="9">Sugar ABC transporter permease</fullName>
    </submittedName>
</protein>
<feature type="transmembrane region" description="Helical" evidence="7">
    <location>
        <begin position="220"/>
        <end position="238"/>
    </location>
</feature>
<comment type="caution">
    <text evidence="9">The sequence shown here is derived from an EMBL/GenBank/DDBJ whole genome shotgun (WGS) entry which is preliminary data.</text>
</comment>
<gene>
    <name evidence="9" type="ORF">E1262_26685</name>
</gene>
<evidence type="ECO:0000256" key="7">
    <source>
        <dbReference type="RuleBase" id="RU363032"/>
    </source>
</evidence>
<feature type="transmembrane region" description="Helical" evidence="7">
    <location>
        <begin position="284"/>
        <end position="306"/>
    </location>
</feature>
<dbReference type="Pfam" id="PF00528">
    <property type="entry name" value="BPD_transp_1"/>
    <property type="match status" value="1"/>
</dbReference>
<dbReference type="PROSITE" id="PS50928">
    <property type="entry name" value="ABC_TM1"/>
    <property type="match status" value="1"/>
</dbReference>
<keyword evidence="10" id="KW-1185">Reference proteome</keyword>
<evidence type="ECO:0000256" key="5">
    <source>
        <dbReference type="ARBA" id="ARBA00022989"/>
    </source>
</evidence>
<dbReference type="OrthoDB" id="4053402at2"/>
<organism evidence="9 10">
    <name type="scientific">Jiangella aurantiaca</name>
    <dbReference type="NCBI Taxonomy" id="2530373"/>
    <lineage>
        <taxon>Bacteria</taxon>
        <taxon>Bacillati</taxon>
        <taxon>Actinomycetota</taxon>
        <taxon>Actinomycetes</taxon>
        <taxon>Jiangellales</taxon>
        <taxon>Jiangellaceae</taxon>
        <taxon>Jiangella</taxon>
    </lineage>
</organism>
<keyword evidence="3" id="KW-1003">Cell membrane</keyword>
<evidence type="ECO:0000256" key="6">
    <source>
        <dbReference type="ARBA" id="ARBA00023136"/>
    </source>
</evidence>
<dbReference type="InterPro" id="IPR035906">
    <property type="entry name" value="MetI-like_sf"/>
</dbReference>
<evidence type="ECO:0000256" key="1">
    <source>
        <dbReference type="ARBA" id="ARBA00004651"/>
    </source>
</evidence>
<dbReference type="GO" id="GO:0055085">
    <property type="term" value="P:transmembrane transport"/>
    <property type="evidence" value="ECO:0007669"/>
    <property type="project" value="InterPro"/>
</dbReference>
<dbReference type="Gene3D" id="1.10.3720.10">
    <property type="entry name" value="MetI-like"/>
    <property type="match status" value="1"/>
</dbReference>
<feature type="transmembrane region" description="Helical" evidence="7">
    <location>
        <begin position="93"/>
        <end position="115"/>
    </location>
</feature>
<evidence type="ECO:0000259" key="8">
    <source>
        <dbReference type="PROSITE" id="PS50928"/>
    </source>
</evidence>
<feature type="transmembrane region" description="Helical" evidence="7">
    <location>
        <begin position="32"/>
        <end position="59"/>
    </location>
</feature>
<evidence type="ECO:0000256" key="2">
    <source>
        <dbReference type="ARBA" id="ARBA00022448"/>
    </source>
</evidence>
<dbReference type="AlphaFoldDB" id="A0A4R5A2B5"/>
<dbReference type="EMBL" id="SMLB01000059">
    <property type="protein sequence ID" value="TDD64946.1"/>
    <property type="molecule type" value="Genomic_DNA"/>
</dbReference>
<name>A0A4R5A2B5_9ACTN</name>
<feature type="domain" description="ABC transmembrane type-1" evidence="8">
    <location>
        <begin position="89"/>
        <end position="302"/>
    </location>
</feature>
<feature type="transmembrane region" description="Helical" evidence="7">
    <location>
        <begin position="167"/>
        <end position="199"/>
    </location>
</feature>
<accession>A0A4R5A2B5</accession>
<evidence type="ECO:0000256" key="4">
    <source>
        <dbReference type="ARBA" id="ARBA00022692"/>
    </source>
</evidence>
<feature type="transmembrane region" description="Helical" evidence="7">
    <location>
        <begin position="127"/>
        <end position="147"/>
    </location>
</feature>
<dbReference type="CDD" id="cd06261">
    <property type="entry name" value="TM_PBP2"/>
    <property type="match status" value="1"/>
</dbReference>
<dbReference type="InterPro" id="IPR000515">
    <property type="entry name" value="MetI-like"/>
</dbReference>
<comment type="similarity">
    <text evidence="7">Belongs to the binding-protein-dependent transport system permease family.</text>
</comment>
<keyword evidence="2 7" id="KW-0813">Transport</keyword>
<proteinExistence type="inferred from homology"/>
<comment type="subcellular location">
    <subcellularLocation>
        <location evidence="1 7">Cell membrane</location>
        <topology evidence="1 7">Multi-pass membrane protein</topology>
    </subcellularLocation>
</comment>
<sequence>MSLRVLPSPRPLRRPPELGPVPSRTRFRLPAVALLVPGYVLLFLSVVAPVLVVLVLALFDYDPLLGTADFVALDNFGRVLSSEEFRRALVNTAVYMLLTVPVTLAAAMLVALGIHSVSWGGTFWRNVYFLPVASTMAAMAVAWRWLFYADTGVIDATVGRLLGLEDWLHSTTLALPAVAVVGTWENVGFAVVMFLAGLAGVPPHLVEAARLDGAGAWSRFWHVTWPALGPAVVFTLIITTRNALKVFDQVRVMTEGGPVSSSTTLSYLLWERGIRFLDVGGGSVVTLALLVLILALTAIQLATVGARWERAGTR</sequence>
<dbReference type="GO" id="GO:0005886">
    <property type="term" value="C:plasma membrane"/>
    <property type="evidence" value="ECO:0007669"/>
    <property type="project" value="UniProtKB-SubCell"/>
</dbReference>
<dbReference type="InterPro" id="IPR051393">
    <property type="entry name" value="ABC_transporter_permease"/>
</dbReference>
<dbReference type="PANTHER" id="PTHR30193">
    <property type="entry name" value="ABC TRANSPORTER PERMEASE PROTEIN"/>
    <property type="match status" value="1"/>
</dbReference>